<protein>
    <submittedName>
        <fullName evidence="2">Uncharacterized protein</fullName>
    </submittedName>
</protein>
<sequence>MGDEPLVHVPNGEDTAEGGAFGSTDEEIPVAESIVTCKPKRNVGKPEWLTKAKAMVKNVKLPKKSIDGLQSNKKLVEHALYFLQLHKSSISISHCQKVGYWEKQMPTILTTIGLEKACSSQHLEQQLRSPIAHPMQPTNFQATMTRSPQTSLTSGSSIIGSLNTVGMGSLHQNTVTASL</sequence>
<accession>A0A7J7L9J4</accession>
<organism evidence="2 3">
    <name type="scientific">Kingdonia uniflora</name>
    <dbReference type="NCBI Taxonomy" id="39325"/>
    <lineage>
        <taxon>Eukaryota</taxon>
        <taxon>Viridiplantae</taxon>
        <taxon>Streptophyta</taxon>
        <taxon>Embryophyta</taxon>
        <taxon>Tracheophyta</taxon>
        <taxon>Spermatophyta</taxon>
        <taxon>Magnoliopsida</taxon>
        <taxon>Ranunculales</taxon>
        <taxon>Circaeasteraceae</taxon>
        <taxon>Kingdonia</taxon>
    </lineage>
</organism>
<evidence type="ECO:0000256" key="1">
    <source>
        <dbReference type="SAM" id="MobiDB-lite"/>
    </source>
</evidence>
<dbReference type="AlphaFoldDB" id="A0A7J7L9J4"/>
<feature type="region of interest" description="Disordered" evidence="1">
    <location>
        <begin position="1"/>
        <end position="23"/>
    </location>
</feature>
<keyword evidence="3" id="KW-1185">Reference proteome</keyword>
<dbReference type="EMBL" id="JACGCM010002501">
    <property type="protein sequence ID" value="KAF6139316.1"/>
    <property type="molecule type" value="Genomic_DNA"/>
</dbReference>
<gene>
    <name evidence="2" type="ORF">GIB67_021526</name>
</gene>
<name>A0A7J7L9J4_9MAGN</name>
<reference evidence="2 3" key="1">
    <citation type="journal article" date="2020" name="IScience">
        <title>Genome Sequencing of the Endangered Kingdonia uniflora (Circaeasteraceae, Ranunculales) Reveals Potential Mechanisms of Evolutionary Specialization.</title>
        <authorList>
            <person name="Sun Y."/>
            <person name="Deng T."/>
            <person name="Zhang A."/>
            <person name="Moore M.J."/>
            <person name="Landis J.B."/>
            <person name="Lin N."/>
            <person name="Zhang H."/>
            <person name="Zhang X."/>
            <person name="Huang J."/>
            <person name="Zhang X."/>
            <person name="Sun H."/>
            <person name="Wang H."/>
        </authorList>
    </citation>
    <scope>NUCLEOTIDE SEQUENCE [LARGE SCALE GENOMIC DNA]</scope>
    <source>
        <strain evidence="2">TB1705</strain>
        <tissue evidence="2">Leaf</tissue>
    </source>
</reference>
<evidence type="ECO:0000313" key="2">
    <source>
        <dbReference type="EMBL" id="KAF6139316.1"/>
    </source>
</evidence>
<evidence type="ECO:0000313" key="3">
    <source>
        <dbReference type="Proteomes" id="UP000541444"/>
    </source>
</evidence>
<comment type="caution">
    <text evidence="2">The sequence shown here is derived from an EMBL/GenBank/DDBJ whole genome shotgun (WGS) entry which is preliminary data.</text>
</comment>
<dbReference type="Proteomes" id="UP000541444">
    <property type="component" value="Unassembled WGS sequence"/>
</dbReference>
<dbReference type="OrthoDB" id="272512at2759"/>
<proteinExistence type="predicted"/>